<evidence type="ECO:0000256" key="1">
    <source>
        <dbReference type="SAM" id="MobiDB-lite"/>
    </source>
</evidence>
<evidence type="ECO:0000313" key="4">
    <source>
        <dbReference type="EMBL" id="MFC5470831.1"/>
    </source>
</evidence>
<dbReference type="EMBL" id="JBHSMH010000077">
    <property type="protein sequence ID" value="MFC5470831.1"/>
    <property type="molecule type" value="Genomic_DNA"/>
</dbReference>
<sequence>MTQRKQLKPRHIAMQFTLAAALATGLAGCSGGGDKEATATPETTSIPTASSASPSASAPAETPVASFLAPLTGLPVDKEVTSRPFSVMINNLAPARPQSGLTQADTVWELLAEGGITRLVAIFQSKEFTDPIGPVRSIRPYFIQVGEFYSGVLVHVGASNDAFAILRKQHKEDLDEITNAGAYFYRDKSRKAPHNVYTTLEKLRAGAEKHKYADTATVPLLKFDSNPASLATAAPATKIDIKFMLQDYKVSYEYDAAKAAYNRFINGKPHIDKNNGQQLTAKNLVVLSAKHDIKDDVGRLVVDLDSGGDAVLFQQGKVIACKWERKEGDVIRLVKDGEELPFLPGVTYYHVVSNASSLDKHVTYQ</sequence>
<gene>
    <name evidence="4" type="ORF">ACFPPD_19260</name>
</gene>
<evidence type="ECO:0000259" key="3">
    <source>
        <dbReference type="Pfam" id="PF17479"/>
    </source>
</evidence>
<dbReference type="RefSeq" id="WP_378082928.1">
    <property type="nucleotide sequence ID" value="NZ_JBHSMH010000077.1"/>
</dbReference>
<evidence type="ECO:0000313" key="5">
    <source>
        <dbReference type="Proteomes" id="UP001596105"/>
    </source>
</evidence>
<dbReference type="Gene3D" id="3.50.90.10">
    <property type="entry name" value="YerB-like"/>
    <property type="match status" value="1"/>
</dbReference>
<dbReference type="Pfam" id="PF11258">
    <property type="entry name" value="DUF3048"/>
    <property type="match status" value="1"/>
</dbReference>
<feature type="region of interest" description="Disordered" evidence="1">
    <location>
        <begin position="30"/>
        <end position="58"/>
    </location>
</feature>
<dbReference type="SUPFAM" id="SSF159774">
    <property type="entry name" value="YerB-like"/>
    <property type="match status" value="1"/>
</dbReference>
<feature type="compositionally biased region" description="Low complexity" evidence="1">
    <location>
        <begin position="38"/>
        <end position="58"/>
    </location>
</feature>
<feature type="domain" description="DUF3048" evidence="3">
    <location>
        <begin position="240"/>
        <end position="348"/>
    </location>
</feature>
<organism evidence="4 5">
    <name type="scientific">Cohnella suwonensis</name>
    <dbReference type="NCBI Taxonomy" id="696072"/>
    <lineage>
        <taxon>Bacteria</taxon>
        <taxon>Bacillati</taxon>
        <taxon>Bacillota</taxon>
        <taxon>Bacilli</taxon>
        <taxon>Bacillales</taxon>
        <taxon>Paenibacillaceae</taxon>
        <taxon>Cohnella</taxon>
    </lineage>
</organism>
<dbReference type="PROSITE" id="PS51257">
    <property type="entry name" value="PROKAR_LIPOPROTEIN"/>
    <property type="match status" value="1"/>
</dbReference>
<accession>A0ABW0LZV1</accession>
<comment type="caution">
    <text evidence="4">The sequence shown here is derived from an EMBL/GenBank/DDBJ whole genome shotgun (WGS) entry which is preliminary data.</text>
</comment>
<dbReference type="InterPro" id="IPR021416">
    <property type="entry name" value="DUF3048_N"/>
</dbReference>
<dbReference type="Pfam" id="PF17479">
    <property type="entry name" value="DUF3048_C"/>
    <property type="match status" value="1"/>
</dbReference>
<dbReference type="InterPro" id="IPR035328">
    <property type="entry name" value="DUF3048_C"/>
</dbReference>
<protein>
    <submittedName>
        <fullName evidence="4">DUF3048 domain-containing protein</fullName>
    </submittedName>
</protein>
<feature type="domain" description="DUF3048" evidence="2">
    <location>
        <begin position="71"/>
        <end position="212"/>
    </location>
</feature>
<reference evidence="5" key="1">
    <citation type="journal article" date="2019" name="Int. J. Syst. Evol. Microbiol.">
        <title>The Global Catalogue of Microorganisms (GCM) 10K type strain sequencing project: providing services to taxonomists for standard genome sequencing and annotation.</title>
        <authorList>
            <consortium name="The Broad Institute Genomics Platform"/>
            <consortium name="The Broad Institute Genome Sequencing Center for Infectious Disease"/>
            <person name="Wu L."/>
            <person name="Ma J."/>
        </authorList>
    </citation>
    <scope>NUCLEOTIDE SEQUENCE [LARGE SCALE GENOMIC DNA]</scope>
    <source>
        <strain evidence="5">CCUG 57113</strain>
    </source>
</reference>
<dbReference type="Proteomes" id="UP001596105">
    <property type="component" value="Unassembled WGS sequence"/>
</dbReference>
<keyword evidence="5" id="KW-1185">Reference proteome</keyword>
<evidence type="ECO:0000259" key="2">
    <source>
        <dbReference type="Pfam" id="PF11258"/>
    </source>
</evidence>
<dbReference type="InterPro" id="IPR023158">
    <property type="entry name" value="YerB-like_sf"/>
</dbReference>
<proteinExistence type="predicted"/>
<name>A0ABW0LZV1_9BACL</name>